<dbReference type="GO" id="GO:0008173">
    <property type="term" value="F:RNA methyltransferase activity"/>
    <property type="evidence" value="ECO:0007669"/>
    <property type="project" value="InterPro"/>
</dbReference>
<feature type="domain" description="RNA 2-O ribose methyltransferase substrate binding" evidence="4">
    <location>
        <begin position="37"/>
        <end position="111"/>
    </location>
</feature>
<feature type="compositionally biased region" description="Basic and acidic residues" evidence="3">
    <location>
        <begin position="17"/>
        <end position="31"/>
    </location>
</feature>
<dbReference type="OrthoDB" id="9794400at2"/>
<evidence type="ECO:0000313" key="6">
    <source>
        <dbReference type="Proteomes" id="UP000003806"/>
    </source>
</evidence>
<dbReference type="CDD" id="cd18103">
    <property type="entry name" value="SpoU-like_RlmB"/>
    <property type="match status" value="1"/>
</dbReference>
<keyword evidence="2" id="KW-0808">Transferase</keyword>
<dbReference type="InterPro" id="IPR029064">
    <property type="entry name" value="Ribosomal_eL30-like_sf"/>
</dbReference>
<dbReference type="eggNOG" id="COG0566">
    <property type="taxonomic scope" value="Bacteria"/>
</dbReference>
<dbReference type="GO" id="GO:0003723">
    <property type="term" value="F:RNA binding"/>
    <property type="evidence" value="ECO:0007669"/>
    <property type="project" value="InterPro"/>
</dbReference>
<dbReference type="Proteomes" id="UP000003806">
    <property type="component" value="Chromosome"/>
</dbReference>
<dbReference type="AlphaFoldDB" id="H0UJR3"/>
<evidence type="ECO:0000256" key="1">
    <source>
        <dbReference type="ARBA" id="ARBA00022603"/>
    </source>
</evidence>
<dbReference type="NCBIfam" id="TIGR00186">
    <property type="entry name" value="rRNA_methyl_3"/>
    <property type="match status" value="1"/>
</dbReference>
<dbReference type="GO" id="GO:0005829">
    <property type="term" value="C:cytosol"/>
    <property type="evidence" value="ECO:0007669"/>
    <property type="project" value="TreeGrafter"/>
</dbReference>
<keyword evidence="1 5" id="KW-0489">Methyltransferase</keyword>
<accession>H0UJR3</accession>
<keyword evidence="6" id="KW-1185">Reference proteome</keyword>
<dbReference type="RefSeq" id="WP_008520545.1">
    <property type="nucleotide sequence ID" value="NZ_CM001376.1"/>
</dbReference>
<dbReference type="Pfam" id="PF00588">
    <property type="entry name" value="SpoU_methylase"/>
    <property type="match status" value="1"/>
</dbReference>
<reference evidence="5 6" key="1">
    <citation type="submission" date="2011-11" db="EMBL/GenBank/DDBJ databases">
        <title>The Noncontiguous Finished genome of Jonquetella anthropi DSM 22815.</title>
        <authorList>
            <consortium name="US DOE Joint Genome Institute (JGI-PGF)"/>
            <person name="Lucas S."/>
            <person name="Copeland A."/>
            <person name="Lapidus A."/>
            <person name="Glavina del Rio T."/>
            <person name="Dalin E."/>
            <person name="Tice H."/>
            <person name="Bruce D."/>
            <person name="Goodwin L."/>
            <person name="Pitluck S."/>
            <person name="Peters L."/>
            <person name="Mikhailova N."/>
            <person name="Held B."/>
            <person name="Kyrpides N."/>
            <person name="Mavromatis K."/>
            <person name="Ivanova N."/>
            <person name="Markowitz V."/>
            <person name="Cheng J.-F."/>
            <person name="Hugenholtz P."/>
            <person name="Woyke T."/>
            <person name="Wu D."/>
            <person name="Gronow S."/>
            <person name="Wellnitz S."/>
            <person name="Brambilla E."/>
            <person name="Klenk H.-P."/>
            <person name="Eisen J.A."/>
        </authorList>
    </citation>
    <scope>NUCLEOTIDE SEQUENCE [LARGE SCALE GENOMIC DNA]</scope>
    <source>
        <strain evidence="5 6">DSM 22815</strain>
    </source>
</reference>
<protein>
    <submittedName>
        <fullName evidence="5">rRNA methylase, putative, group 3</fullName>
    </submittedName>
</protein>
<dbReference type="Gene3D" id="3.40.1280.10">
    <property type="match status" value="1"/>
</dbReference>
<dbReference type="InterPro" id="IPR013123">
    <property type="entry name" value="SpoU_subst-bd"/>
</dbReference>
<proteinExistence type="predicted"/>
<evidence type="ECO:0000256" key="3">
    <source>
        <dbReference type="SAM" id="MobiDB-lite"/>
    </source>
</evidence>
<dbReference type="PANTHER" id="PTHR46429:SF1">
    <property type="entry name" value="23S RRNA (GUANOSINE-2'-O-)-METHYLTRANSFERASE RLMB"/>
    <property type="match status" value="1"/>
</dbReference>
<feature type="region of interest" description="Disordered" evidence="3">
    <location>
        <begin position="1"/>
        <end position="31"/>
    </location>
</feature>
<dbReference type="InterPro" id="IPR001537">
    <property type="entry name" value="SpoU_MeTrfase"/>
</dbReference>
<dbReference type="Gene3D" id="3.30.1330.30">
    <property type="match status" value="1"/>
</dbReference>
<dbReference type="InterPro" id="IPR029028">
    <property type="entry name" value="Alpha/beta_knot_MTases"/>
</dbReference>
<organism evidence="5 6">
    <name type="scientific">Jonquetella anthropi DSM 22815</name>
    <dbReference type="NCBI Taxonomy" id="885272"/>
    <lineage>
        <taxon>Bacteria</taxon>
        <taxon>Thermotogati</taxon>
        <taxon>Synergistota</taxon>
        <taxon>Synergistia</taxon>
        <taxon>Synergistales</taxon>
        <taxon>Dethiosulfovibrionaceae</taxon>
        <taxon>Jonquetella</taxon>
    </lineage>
</organism>
<dbReference type="GO" id="GO:0032259">
    <property type="term" value="P:methylation"/>
    <property type="evidence" value="ECO:0007669"/>
    <property type="project" value="UniProtKB-KW"/>
</dbReference>
<name>H0UJR3_9BACT</name>
<dbReference type="SUPFAM" id="SSF75217">
    <property type="entry name" value="alpha/beta knot"/>
    <property type="match status" value="1"/>
</dbReference>
<evidence type="ECO:0000256" key="2">
    <source>
        <dbReference type="ARBA" id="ARBA00022679"/>
    </source>
</evidence>
<dbReference type="SUPFAM" id="SSF55315">
    <property type="entry name" value="L30e-like"/>
    <property type="match status" value="1"/>
</dbReference>
<dbReference type="InterPro" id="IPR004441">
    <property type="entry name" value="rRNA_MeTrfase_TrmH"/>
</dbReference>
<dbReference type="PANTHER" id="PTHR46429">
    <property type="entry name" value="23S RRNA (GUANOSINE-2'-O-)-METHYLTRANSFERASE RLMB"/>
    <property type="match status" value="1"/>
</dbReference>
<dbReference type="EMBL" id="CM001376">
    <property type="protein sequence ID" value="EHM12922.1"/>
    <property type="molecule type" value="Genomic_DNA"/>
</dbReference>
<gene>
    <name evidence="5" type="ORF">JonanDRAFT_0518</name>
</gene>
<dbReference type="InterPro" id="IPR029026">
    <property type="entry name" value="tRNA_m1G_MTases_N"/>
</dbReference>
<evidence type="ECO:0000259" key="4">
    <source>
        <dbReference type="SMART" id="SM00967"/>
    </source>
</evidence>
<dbReference type="GO" id="GO:0006396">
    <property type="term" value="P:RNA processing"/>
    <property type="evidence" value="ECO:0007669"/>
    <property type="project" value="InterPro"/>
</dbReference>
<sequence>MEEKRRPFRGKAGGGRKGRDERPGRELSRDESDGLLLCWGRNPSLEQLERSGESVERVWLARGVEAEFEAQVVRLAGRTALERVDRLALDQMTGGAVHQGIALSLRRPDEVSLDDLLDQLAGGPALVILLDRCQDPHNLGSVIRTAEAAGASAVLVPKDRSVRLTGTVVKASAGAALRFPVISVVNVKRALDDLKEAGFWVVGLAGESSEPLGKLAWDQRTVLAVGAEGTGLAELTRKSCDFLARIPMSGQAESLNAGVAAALGAYEWARRFHFSGDF</sequence>
<dbReference type="STRING" id="885272.JonanDRAFT_0518"/>
<dbReference type="HOGENOM" id="CLU_021322_0_1_0"/>
<dbReference type="SMART" id="SM00967">
    <property type="entry name" value="SpoU_sub_bind"/>
    <property type="match status" value="1"/>
</dbReference>
<dbReference type="Pfam" id="PF08032">
    <property type="entry name" value="SpoU_sub_bind"/>
    <property type="match status" value="1"/>
</dbReference>
<evidence type="ECO:0000313" key="5">
    <source>
        <dbReference type="EMBL" id="EHM12922.1"/>
    </source>
</evidence>